<dbReference type="OrthoDB" id="5520457at2"/>
<dbReference type="RefSeq" id="WP_084916019.1">
    <property type="nucleotide sequence ID" value="NZ_MTSA01000006.1"/>
</dbReference>
<name>A0A244ET21_PSESX</name>
<comment type="caution">
    <text evidence="1">The sequence shown here is derived from an EMBL/GenBank/DDBJ whole genome shotgun (WGS) entry which is preliminary data.</text>
</comment>
<dbReference type="Proteomes" id="UP000195128">
    <property type="component" value="Unassembled WGS sequence"/>
</dbReference>
<sequence length="153" mass="17548">MRIYIVEDSPIKANNLINFVSDLLGDTQDIHLYASFQSGLKAIEAHPPHTLILDMTLPTFDRRPNAREGRLRPLGGYDIMRKLRLKGIHTKIIVVTQLESFGDDEDEVSFKEITAQCHREFPDVFLGSVYYDQNGTNWRPHLQQLLALVNLDD</sequence>
<dbReference type="Gene3D" id="3.40.50.2300">
    <property type="match status" value="1"/>
</dbReference>
<dbReference type="SUPFAM" id="SSF52172">
    <property type="entry name" value="CheY-like"/>
    <property type="match status" value="1"/>
</dbReference>
<evidence type="ECO:0008006" key="3">
    <source>
        <dbReference type="Google" id="ProtNLM"/>
    </source>
</evidence>
<organism evidence="1 2">
    <name type="scientific">Pseudomonas syringae</name>
    <dbReference type="NCBI Taxonomy" id="317"/>
    <lineage>
        <taxon>Bacteria</taxon>
        <taxon>Pseudomonadati</taxon>
        <taxon>Pseudomonadota</taxon>
        <taxon>Gammaproteobacteria</taxon>
        <taxon>Pseudomonadales</taxon>
        <taxon>Pseudomonadaceae</taxon>
        <taxon>Pseudomonas</taxon>
    </lineage>
</organism>
<reference evidence="1 2" key="1">
    <citation type="submission" date="2017-01" db="EMBL/GenBank/DDBJ databases">
        <authorList>
            <person name="Mah S.A."/>
            <person name="Swanson W.J."/>
            <person name="Moy G.W."/>
            <person name="Vacquier V.D."/>
        </authorList>
    </citation>
    <scope>NUCLEOTIDE SEQUENCE [LARGE SCALE GENOMIC DNA]</scope>
    <source>
        <strain evidence="1">PDD-32b-74</strain>
    </source>
</reference>
<dbReference type="InterPro" id="IPR011006">
    <property type="entry name" value="CheY-like_superfamily"/>
</dbReference>
<dbReference type="EMBL" id="MTSA01000006">
    <property type="protein sequence ID" value="OUM07634.1"/>
    <property type="molecule type" value="Genomic_DNA"/>
</dbReference>
<accession>A0A244ET21</accession>
<proteinExistence type="predicted"/>
<evidence type="ECO:0000313" key="2">
    <source>
        <dbReference type="Proteomes" id="UP000195128"/>
    </source>
</evidence>
<protein>
    <recommendedName>
        <fullName evidence="3">Response regulator</fullName>
    </recommendedName>
</protein>
<dbReference type="AlphaFoldDB" id="A0A244ET21"/>
<evidence type="ECO:0000313" key="1">
    <source>
        <dbReference type="EMBL" id="OUM07634.1"/>
    </source>
</evidence>
<gene>
    <name evidence="1" type="ORF">BW686_09240</name>
</gene>